<dbReference type="Proteomes" id="UP001496674">
    <property type="component" value="Chromosome"/>
</dbReference>
<feature type="domain" description="Protein FecR C-terminal" evidence="2">
    <location>
        <begin position="259"/>
        <end position="328"/>
    </location>
</feature>
<dbReference type="InterPro" id="IPR006860">
    <property type="entry name" value="FecR"/>
</dbReference>
<dbReference type="InterPro" id="IPR012373">
    <property type="entry name" value="Ferrdict_sens_TM"/>
</dbReference>
<keyword evidence="4" id="KW-1185">Reference proteome</keyword>
<dbReference type="Pfam" id="PF04773">
    <property type="entry name" value="FecR"/>
    <property type="match status" value="1"/>
</dbReference>
<dbReference type="PANTHER" id="PTHR30273">
    <property type="entry name" value="PERIPLASMIC SIGNAL SENSOR AND SIGMA FACTOR ACTIVATOR FECR-RELATED"/>
    <property type="match status" value="1"/>
</dbReference>
<organism evidence="3 4">
    <name type="scientific">Bacteroides sedimenti</name>
    <dbReference type="NCBI Taxonomy" id="2136147"/>
    <lineage>
        <taxon>Bacteria</taxon>
        <taxon>Pseudomonadati</taxon>
        <taxon>Bacteroidota</taxon>
        <taxon>Bacteroidia</taxon>
        <taxon>Bacteroidales</taxon>
        <taxon>Bacteroidaceae</taxon>
        <taxon>Bacteroides</taxon>
    </lineage>
</organism>
<dbReference type="Pfam" id="PF16344">
    <property type="entry name" value="FecR_C"/>
    <property type="match status" value="1"/>
</dbReference>
<accession>A0ABN6Z336</accession>
<feature type="domain" description="FecR protein" evidence="1">
    <location>
        <begin position="123"/>
        <end position="213"/>
    </location>
</feature>
<dbReference type="PANTHER" id="PTHR30273:SF2">
    <property type="entry name" value="PROTEIN FECR"/>
    <property type="match status" value="1"/>
</dbReference>
<dbReference type="PIRSF" id="PIRSF018266">
    <property type="entry name" value="FecR"/>
    <property type="match status" value="1"/>
</dbReference>
<name>A0ABN6Z336_9BACE</name>
<dbReference type="Gene3D" id="3.55.50.30">
    <property type="match status" value="1"/>
</dbReference>
<reference evidence="3 4" key="1">
    <citation type="submission" date="2023-04" db="EMBL/GenBank/DDBJ databases">
        <title>Draft genome sequence of acteroides sedimenti strain YN3PY1.</title>
        <authorList>
            <person name="Yoshida N."/>
        </authorList>
    </citation>
    <scope>NUCLEOTIDE SEQUENCE [LARGE SCALE GENOMIC DNA]</scope>
    <source>
        <strain evidence="3 4">YN3PY1</strain>
    </source>
</reference>
<sequence>MPKEIKQLIADYLSGNIGQADAAELVRVLREDEKAEQLFRNMAEARALSSSVKFEEEKDRNFEKLLTKIEPYQSKKRIIPFSLYKVAAVLLLLITSNSLLYKFLQSGNDKEEVVYYETSVPYGSLSKVVLPDNTCVWLNAGSSLKYAQDFGKNKKREVYLKGEAYFKVSKDANRPFFVHSGKLNVRVLGTTFNVRAYSNEQVAKVGLIEGKVNVEVSDGQKSKQMVLNPNEQVAYNKATSEICKNEINAEKSSWWITGKLCFIDDSFATIATALERKYDVRIANGSDKLKNERFSGSFDVNCNIDEILSDIDVDHKYTWTRVRNVITIKDKN</sequence>
<proteinExistence type="predicted"/>
<dbReference type="EMBL" id="AP028055">
    <property type="protein sequence ID" value="BEG98988.1"/>
    <property type="molecule type" value="Genomic_DNA"/>
</dbReference>
<evidence type="ECO:0000259" key="1">
    <source>
        <dbReference type="Pfam" id="PF04773"/>
    </source>
</evidence>
<evidence type="ECO:0000259" key="2">
    <source>
        <dbReference type="Pfam" id="PF16344"/>
    </source>
</evidence>
<gene>
    <name evidence="3" type="ORF">BSYN_12530</name>
</gene>
<dbReference type="InterPro" id="IPR032508">
    <property type="entry name" value="FecR_C"/>
</dbReference>
<evidence type="ECO:0000313" key="3">
    <source>
        <dbReference type="EMBL" id="BEG98988.1"/>
    </source>
</evidence>
<dbReference type="RefSeq" id="WP_353334192.1">
    <property type="nucleotide sequence ID" value="NZ_AP028055.1"/>
</dbReference>
<dbReference type="Gene3D" id="2.60.120.1440">
    <property type="match status" value="1"/>
</dbReference>
<evidence type="ECO:0000313" key="4">
    <source>
        <dbReference type="Proteomes" id="UP001496674"/>
    </source>
</evidence>
<protein>
    <submittedName>
        <fullName evidence="3">Anti-sigma factor</fullName>
    </submittedName>
</protein>